<dbReference type="InterPro" id="IPR001214">
    <property type="entry name" value="SET_dom"/>
</dbReference>
<dbReference type="EMBL" id="HE796882">
    <property type="protein sequence ID" value="CCL98406.1"/>
    <property type="molecule type" value="Genomic_DNA"/>
</dbReference>
<dbReference type="OrthoDB" id="3180714at2759"/>
<dbReference type="Proteomes" id="UP000006352">
    <property type="component" value="Unassembled WGS sequence"/>
</dbReference>
<dbReference type="AlphaFoldDB" id="J4I7X2"/>
<dbReference type="RefSeq" id="XP_012177689.1">
    <property type="nucleotide sequence ID" value="XM_012322299.1"/>
</dbReference>
<dbReference type="FunCoup" id="J4I7X2">
    <property type="interactions" value="316"/>
</dbReference>
<name>J4I7X2_9APHY</name>
<dbReference type="SUPFAM" id="SSF82199">
    <property type="entry name" value="SET domain"/>
    <property type="match status" value="1"/>
</dbReference>
<dbReference type="CDD" id="cd10540">
    <property type="entry name" value="SET_SpSet7-like"/>
    <property type="match status" value="1"/>
</dbReference>
<dbReference type="GO" id="GO:0002100">
    <property type="term" value="P:tRNA wobble adenosine to inosine editing"/>
    <property type="evidence" value="ECO:0007669"/>
    <property type="project" value="InterPro"/>
</dbReference>
<evidence type="ECO:0000256" key="2">
    <source>
        <dbReference type="ARBA" id="ARBA00038160"/>
    </source>
</evidence>
<dbReference type="GO" id="GO:0046872">
    <property type="term" value="F:metal ion binding"/>
    <property type="evidence" value="ECO:0007669"/>
    <property type="project" value="UniProtKB-KW"/>
</dbReference>
<dbReference type="InParanoid" id="J4I7X2"/>
<feature type="region of interest" description="Disordered" evidence="3">
    <location>
        <begin position="403"/>
        <end position="427"/>
    </location>
</feature>
<dbReference type="HOGENOM" id="CLU_013817_0_1_1"/>
<dbReference type="PROSITE" id="PS50280">
    <property type="entry name" value="SET"/>
    <property type="match status" value="1"/>
</dbReference>
<keyword evidence="1" id="KW-0819">tRNA processing</keyword>
<evidence type="ECO:0000256" key="3">
    <source>
        <dbReference type="SAM" id="MobiDB-lite"/>
    </source>
</evidence>
<dbReference type="Pfam" id="PF00856">
    <property type="entry name" value="SET"/>
    <property type="match status" value="1"/>
</dbReference>
<dbReference type="InterPro" id="IPR046341">
    <property type="entry name" value="SET_dom_sf"/>
</dbReference>
<dbReference type="GO" id="GO:0005737">
    <property type="term" value="C:cytoplasm"/>
    <property type="evidence" value="ECO:0007669"/>
    <property type="project" value="TreeGrafter"/>
</dbReference>
<accession>J4I7X2</accession>
<reference evidence="5 6" key="1">
    <citation type="journal article" date="2012" name="Appl. Environ. Microbiol.">
        <title>Short-read sequencing for genomic analysis of the brown rot fungus Fibroporia radiculosa.</title>
        <authorList>
            <person name="Tang J.D."/>
            <person name="Perkins A.D."/>
            <person name="Sonstegard T.S."/>
            <person name="Schroeder S.G."/>
            <person name="Burgess S.C."/>
            <person name="Diehl S.V."/>
        </authorList>
    </citation>
    <scope>NUCLEOTIDE SEQUENCE [LARGE SCALE GENOMIC DNA]</scope>
    <source>
        <strain evidence="5 6">TFFH 294</strain>
    </source>
</reference>
<sequence length="525" mass="57873">MENNDNEGVLPCRSPPKLPDHLNSSGCRIGHSEGKGRGVFASRPIAADVVIEISPVLLFSSTEYARHGQYTVLDSYTFKWRDGRMALALGLGSLFNHSQTPNVSYILDSTTESIRYVTTRPIEQEEELCIFYGHKLWFDAVDGEPLELSENALNDGWDGLCPVGGDVNGFEDELQRFTEGCLDELVQEESLPFVRMKVVVDDNEDTVETVQTGEAWVVDIPDPKQTTAMLRWLKQSGLETPSMAHLKRIRRQDSTMSLLLAYTLNTADPPLLPPDVMLPPPYILSVPLSVALTPAALKAKSTFWPTVYAPRRKGEVEEWSKGKVRWACEAMSRVILEAQQAQQRGDLPIAAHVPISYDEEARTASQLNVSLVASDTRASSSHPLRHAILNVIRAVAEYRASSPERTVVSEPQTPLLPNASPPSGAPMLPDTNSDPIQARNGTHYLLTSLTLFTTHEPCVMCSMALLHSRVKEIFYLIPMKATGGCGSVACVPRLDGVNHRFGIRVWRTGEGEKECDLAVDPATDA</sequence>
<evidence type="ECO:0000256" key="1">
    <source>
        <dbReference type="ARBA" id="ARBA00022694"/>
    </source>
</evidence>
<dbReference type="SUPFAM" id="SSF53927">
    <property type="entry name" value="Cytidine deaminase-like"/>
    <property type="match status" value="1"/>
</dbReference>
<organism evidence="5 6">
    <name type="scientific">Fibroporia radiculosa</name>
    <dbReference type="NCBI Taxonomy" id="599839"/>
    <lineage>
        <taxon>Eukaryota</taxon>
        <taxon>Fungi</taxon>
        <taxon>Dikarya</taxon>
        <taxon>Basidiomycota</taxon>
        <taxon>Agaricomycotina</taxon>
        <taxon>Agaricomycetes</taxon>
        <taxon>Polyporales</taxon>
        <taxon>Fibroporiaceae</taxon>
        <taxon>Fibroporia</taxon>
    </lineage>
</organism>
<protein>
    <recommendedName>
        <fullName evidence="4">SET domain-containing protein</fullName>
    </recommendedName>
</protein>
<dbReference type="STRING" id="599839.J4I7X2"/>
<dbReference type="Pfam" id="PF00383">
    <property type="entry name" value="dCMP_cyt_deam_1"/>
    <property type="match status" value="1"/>
</dbReference>
<dbReference type="GeneID" id="24093317"/>
<dbReference type="PANTHER" id="PTHR11079">
    <property type="entry name" value="CYTOSINE DEAMINASE FAMILY MEMBER"/>
    <property type="match status" value="1"/>
</dbReference>
<dbReference type="PANTHER" id="PTHR11079:SF156">
    <property type="entry name" value="INACTIVE TRNA-SPECIFIC ADENOSINE DEAMINASE-LIKE PROTEIN 3-RELATED"/>
    <property type="match status" value="1"/>
</dbReference>
<dbReference type="Gene3D" id="2.170.270.10">
    <property type="entry name" value="SET domain"/>
    <property type="match status" value="1"/>
</dbReference>
<evidence type="ECO:0000313" key="6">
    <source>
        <dbReference type="Proteomes" id="UP000006352"/>
    </source>
</evidence>
<dbReference type="GO" id="GO:0052717">
    <property type="term" value="F:tRNA-specific adenosine-34 deaminase activity"/>
    <property type="evidence" value="ECO:0007669"/>
    <property type="project" value="TreeGrafter"/>
</dbReference>
<proteinExistence type="inferred from homology"/>
<dbReference type="InterPro" id="IPR016193">
    <property type="entry name" value="Cytidine_deaminase-like"/>
</dbReference>
<dbReference type="InterPro" id="IPR002125">
    <property type="entry name" value="CMP_dCMP_dom"/>
</dbReference>
<comment type="similarity">
    <text evidence="2">Belongs to the cytidine and deoxycytidylate deaminase family. ADAT3 subfamily.</text>
</comment>
<feature type="domain" description="SET" evidence="4">
    <location>
        <begin position="25"/>
        <end position="133"/>
    </location>
</feature>
<keyword evidence="6" id="KW-1185">Reference proteome</keyword>
<evidence type="ECO:0000259" key="4">
    <source>
        <dbReference type="PROSITE" id="PS50280"/>
    </source>
</evidence>
<dbReference type="GO" id="GO:0005634">
    <property type="term" value="C:nucleus"/>
    <property type="evidence" value="ECO:0007669"/>
    <property type="project" value="TreeGrafter"/>
</dbReference>
<dbReference type="Gene3D" id="3.40.140.10">
    <property type="entry name" value="Cytidine Deaminase, domain 2"/>
    <property type="match status" value="1"/>
</dbReference>
<dbReference type="SMART" id="SM00317">
    <property type="entry name" value="SET"/>
    <property type="match status" value="1"/>
</dbReference>
<evidence type="ECO:0000313" key="5">
    <source>
        <dbReference type="EMBL" id="CCL98406.1"/>
    </source>
</evidence>
<gene>
    <name evidence="5" type="ORF">FIBRA_00403</name>
</gene>